<gene>
    <name evidence="4" type="ORF">HJG40_04840</name>
</gene>
<sequence>SSATQKKLAQYRQSLLKAAVEGALTAEWRQQHPPAETGAQLLQRIFTERRARWEAKQLAKFKQQGKTPPKDWQKKYPEPVQPDTSGLPELPQGWVWASVNQLSPDDLANGRSVPTAETGAKVLRLTAIKAGAVDLHERKLGAWSSEEAAPFAVSEGDLLIVRGNGSLTLVGRAGLVGSVDEQVAYPDTMIRLRVVEAVVSPAWIGLVWDSHVVRSHLERRARTSAGIYKIAQPDIVSATVPVPGLAEQVLIRQALAQQLEQLAAMESAMETGLKQSSVQRQNILRAAFAGQLVPQDPSDEPASVLLARIRAERAAHEAAKKPRSRKSASSLRSTP</sequence>
<feature type="region of interest" description="Disordered" evidence="3">
    <location>
        <begin position="59"/>
        <end position="87"/>
    </location>
</feature>
<reference evidence="4 5" key="1">
    <citation type="journal article" date="2021" name="ISME J.">
        <title>Genomic evolution of the class Acidithiobacillia: deep-branching Proteobacteria living in extreme acidic conditions.</title>
        <authorList>
            <person name="Moya-Beltran A."/>
            <person name="Beard S."/>
            <person name="Rojas-Villalobos C."/>
            <person name="Issotta F."/>
            <person name="Gallardo Y."/>
            <person name="Ulloa R."/>
            <person name="Giaveno A."/>
            <person name="Degli Esposti M."/>
            <person name="Johnson D.B."/>
            <person name="Quatrini R."/>
        </authorList>
    </citation>
    <scope>NUCLEOTIDE SEQUENCE [LARGE SCALE GENOMIC DNA]</scope>
    <source>
        <strain evidence="4 5">ATCC 19703</strain>
    </source>
</reference>
<organism evidence="4 5">
    <name type="scientific">Acidithiobacillus concretivorus</name>
    <dbReference type="NCBI Taxonomy" id="3063952"/>
    <lineage>
        <taxon>Bacteria</taxon>
        <taxon>Pseudomonadati</taxon>
        <taxon>Pseudomonadota</taxon>
        <taxon>Acidithiobacillia</taxon>
        <taxon>Acidithiobacillales</taxon>
        <taxon>Acidithiobacillaceae</taxon>
        <taxon>Acidithiobacillus</taxon>
    </lineage>
</organism>
<evidence type="ECO:0000313" key="5">
    <source>
        <dbReference type="Proteomes" id="UP001197028"/>
    </source>
</evidence>
<evidence type="ECO:0000313" key="4">
    <source>
        <dbReference type="EMBL" id="MBU2738127.1"/>
    </source>
</evidence>
<keyword evidence="4" id="KW-0540">Nuclease</keyword>
<dbReference type="GO" id="GO:0004519">
    <property type="term" value="F:endonuclease activity"/>
    <property type="evidence" value="ECO:0007669"/>
    <property type="project" value="UniProtKB-KW"/>
</dbReference>
<keyword evidence="1" id="KW-0680">Restriction system</keyword>
<feature type="non-terminal residue" evidence="4">
    <location>
        <position position="1"/>
    </location>
</feature>
<dbReference type="PANTHER" id="PTHR43140">
    <property type="entry name" value="TYPE-1 RESTRICTION ENZYME ECOKI SPECIFICITY PROTEIN"/>
    <property type="match status" value="1"/>
</dbReference>
<proteinExistence type="predicted"/>
<dbReference type="PANTHER" id="PTHR43140:SF1">
    <property type="entry name" value="TYPE I RESTRICTION ENZYME ECOKI SPECIFICITY SUBUNIT"/>
    <property type="match status" value="1"/>
</dbReference>
<name>A0ABS5ZNC5_9PROT</name>
<evidence type="ECO:0000256" key="1">
    <source>
        <dbReference type="ARBA" id="ARBA00022747"/>
    </source>
</evidence>
<dbReference type="EMBL" id="JABELD010000032">
    <property type="protein sequence ID" value="MBU2738127.1"/>
    <property type="molecule type" value="Genomic_DNA"/>
</dbReference>
<dbReference type="InterPro" id="IPR051212">
    <property type="entry name" value="Type-I_RE_S_subunit"/>
</dbReference>
<dbReference type="InterPro" id="IPR044946">
    <property type="entry name" value="Restrct_endonuc_typeI_TRD_sf"/>
</dbReference>
<feature type="region of interest" description="Disordered" evidence="3">
    <location>
        <begin position="315"/>
        <end position="335"/>
    </location>
</feature>
<keyword evidence="2" id="KW-0238">DNA-binding</keyword>
<protein>
    <submittedName>
        <fullName evidence="4">Restriction endonuclease</fullName>
    </submittedName>
</protein>
<feature type="compositionally biased region" description="Basic and acidic residues" evidence="3">
    <location>
        <begin position="68"/>
        <end position="77"/>
    </location>
</feature>
<dbReference type="SUPFAM" id="SSF116734">
    <property type="entry name" value="DNA methylase specificity domain"/>
    <property type="match status" value="1"/>
</dbReference>
<comment type="caution">
    <text evidence="4">The sequence shown here is derived from an EMBL/GenBank/DDBJ whole genome shotgun (WGS) entry which is preliminary data.</text>
</comment>
<keyword evidence="5" id="KW-1185">Reference proteome</keyword>
<evidence type="ECO:0000256" key="3">
    <source>
        <dbReference type="SAM" id="MobiDB-lite"/>
    </source>
</evidence>
<keyword evidence="4" id="KW-0255">Endonuclease</keyword>
<evidence type="ECO:0000256" key="2">
    <source>
        <dbReference type="ARBA" id="ARBA00023125"/>
    </source>
</evidence>
<dbReference type="Proteomes" id="UP001197028">
    <property type="component" value="Unassembled WGS sequence"/>
</dbReference>
<keyword evidence="4" id="KW-0378">Hydrolase</keyword>
<accession>A0ABS5ZNC5</accession>
<dbReference type="Gene3D" id="3.90.220.20">
    <property type="entry name" value="DNA methylase specificity domains"/>
    <property type="match status" value="1"/>
</dbReference>